<evidence type="ECO:0000256" key="4">
    <source>
        <dbReference type="ARBA" id="ARBA00022741"/>
    </source>
</evidence>
<dbReference type="RefSeq" id="WP_262396847.1">
    <property type="nucleotide sequence ID" value="NZ_JACRTC010000001.1"/>
</dbReference>
<keyword evidence="7" id="KW-0029">Amino-acid transport</keyword>
<dbReference type="InterPro" id="IPR017871">
    <property type="entry name" value="ABC_transporter-like_CS"/>
</dbReference>
<evidence type="ECO:0000259" key="9">
    <source>
        <dbReference type="PROSITE" id="PS50893"/>
    </source>
</evidence>
<dbReference type="Gene3D" id="3.40.50.300">
    <property type="entry name" value="P-loop containing nucleotide triphosphate hydrolases"/>
    <property type="match status" value="1"/>
</dbReference>
<evidence type="ECO:0000256" key="7">
    <source>
        <dbReference type="ARBA" id="ARBA00022970"/>
    </source>
</evidence>
<evidence type="ECO:0000313" key="11">
    <source>
        <dbReference type="Proteomes" id="UP000660861"/>
    </source>
</evidence>
<reference evidence="10" key="1">
    <citation type="submission" date="2020-08" db="EMBL/GenBank/DDBJ databases">
        <title>Genome public.</title>
        <authorList>
            <person name="Liu C."/>
            <person name="Sun Q."/>
        </authorList>
    </citation>
    <scope>NUCLEOTIDE SEQUENCE</scope>
    <source>
        <strain evidence="10">NSJ-54</strain>
    </source>
</reference>
<sequence>MIEITGLTKVFGADGSIRALDNINLSIADRDIFGVIGMSGAGKSTLLRCIALLEQPTAGTISIDGQPVQGLKNAALIKMRREIGVIFQGYNLLMQRTVIKNVMFPLEIGRMPKEAALKRAMELLELVGLSDKAQAYPSQLSGGQKQRVAIARALAVKPKLLLCDEPTSALDSLTTRSILDLLKEINKELGVTILIITHEIGVVRAICNRVAVIDNSNLIEMGETSEVLEHPKSDITRLLLGQTQGGDR</sequence>
<dbReference type="AlphaFoldDB" id="A0A926ED56"/>
<gene>
    <name evidence="10" type="ORF">H8709_02815</name>
</gene>
<comment type="caution">
    <text evidence="10">The sequence shown here is derived from an EMBL/GenBank/DDBJ whole genome shotgun (WGS) entry which is preliminary data.</text>
</comment>
<organism evidence="10 11">
    <name type="scientific">Zongyangia hominis</name>
    <dbReference type="NCBI Taxonomy" id="2763677"/>
    <lineage>
        <taxon>Bacteria</taxon>
        <taxon>Bacillati</taxon>
        <taxon>Bacillota</taxon>
        <taxon>Clostridia</taxon>
        <taxon>Eubacteriales</taxon>
        <taxon>Oscillospiraceae</taxon>
        <taxon>Zongyangia</taxon>
    </lineage>
</organism>
<dbReference type="GO" id="GO:0005886">
    <property type="term" value="C:plasma membrane"/>
    <property type="evidence" value="ECO:0007669"/>
    <property type="project" value="UniProtKB-ARBA"/>
</dbReference>
<keyword evidence="11" id="KW-1185">Reference proteome</keyword>
<dbReference type="Proteomes" id="UP000660861">
    <property type="component" value="Unassembled WGS sequence"/>
</dbReference>
<keyword evidence="8" id="KW-0472">Membrane</keyword>
<dbReference type="GO" id="GO:0005524">
    <property type="term" value="F:ATP binding"/>
    <property type="evidence" value="ECO:0007669"/>
    <property type="project" value="UniProtKB-KW"/>
</dbReference>
<keyword evidence="3" id="KW-1003">Cell membrane</keyword>
<proteinExistence type="inferred from homology"/>
<evidence type="ECO:0000256" key="6">
    <source>
        <dbReference type="ARBA" id="ARBA00022967"/>
    </source>
</evidence>
<protein>
    <submittedName>
        <fullName evidence="10">ATP-binding cassette domain-containing protein</fullName>
    </submittedName>
</protein>
<keyword evidence="2" id="KW-0813">Transport</keyword>
<keyword evidence="6" id="KW-1278">Translocase</keyword>
<dbReference type="InterPro" id="IPR003439">
    <property type="entry name" value="ABC_transporter-like_ATP-bd"/>
</dbReference>
<keyword evidence="5 10" id="KW-0067">ATP-binding</keyword>
<dbReference type="InterPro" id="IPR003593">
    <property type="entry name" value="AAA+_ATPase"/>
</dbReference>
<evidence type="ECO:0000256" key="3">
    <source>
        <dbReference type="ARBA" id="ARBA00022475"/>
    </source>
</evidence>
<dbReference type="EMBL" id="JACRTC010000001">
    <property type="protein sequence ID" value="MBC8569756.1"/>
    <property type="molecule type" value="Genomic_DNA"/>
</dbReference>
<comment type="similarity">
    <text evidence="1">Belongs to the ABC transporter superfamily.</text>
</comment>
<keyword evidence="4" id="KW-0547">Nucleotide-binding</keyword>
<dbReference type="Pfam" id="PF00005">
    <property type="entry name" value="ABC_tran"/>
    <property type="match status" value="1"/>
</dbReference>
<dbReference type="FunFam" id="3.40.50.300:FF:000056">
    <property type="entry name" value="Cell division ATP-binding protein FtsE"/>
    <property type="match status" value="1"/>
</dbReference>
<dbReference type="InterPro" id="IPR027417">
    <property type="entry name" value="P-loop_NTPase"/>
</dbReference>
<dbReference type="CDD" id="cd03258">
    <property type="entry name" value="ABC_MetN_methionine_transporter"/>
    <property type="match status" value="1"/>
</dbReference>
<accession>A0A926ED56</accession>
<evidence type="ECO:0000313" key="10">
    <source>
        <dbReference type="EMBL" id="MBC8569756.1"/>
    </source>
</evidence>
<dbReference type="PROSITE" id="PS00211">
    <property type="entry name" value="ABC_TRANSPORTER_1"/>
    <property type="match status" value="1"/>
</dbReference>
<name>A0A926ED56_9FIRM</name>
<dbReference type="SMART" id="SM00382">
    <property type="entry name" value="AAA"/>
    <property type="match status" value="1"/>
</dbReference>
<dbReference type="InterPro" id="IPR041701">
    <property type="entry name" value="MetN_ABC"/>
</dbReference>
<evidence type="ECO:0000256" key="2">
    <source>
        <dbReference type="ARBA" id="ARBA00022448"/>
    </source>
</evidence>
<dbReference type="InterPro" id="IPR050086">
    <property type="entry name" value="MetN_ABC_transporter-like"/>
</dbReference>
<evidence type="ECO:0000256" key="1">
    <source>
        <dbReference type="ARBA" id="ARBA00005417"/>
    </source>
</evidence>
<evidence type="ECO:0000256" key="5">
    <source>
        <dbReference type="ARBA" id="ARBA00022840"/>
    </source>
</evidence>
<dbReference type="GO" id="GO:0006865">
    <property type="term" value="P:amino acid transport"/>
    <property type="evidence" value="ECO:0007669"/>
    <property type="project" value="UniProtKB-KW"/>
</dbReference>
<feature type="domain" description="ABC transporter" evidence="9">
    <location>
        <begin position="2"/>
        <end position="240"/>
    </location>
</feature>
<dbReference type="PROSITE" id="PS50893">
    <property type="entry name" value="ABC_TRANSPORTER_2"/>
    <property type="match status" value="1"/>
</dbReference>
<dbReference type="PANTHER" id="PTHR43166">
    <property type="entry name" value="AMINO ACID IMPORT ATP-BINDING PROTEIN"/>
    <property type="match status" value="1"/>
</dbReference>
<dbReference type="GO" id="GO:0016887">
    <property type="term" value="F:ATP hydrolysis activity"/>
    <property type="evidence" value="ECO:0007669"/>
    <property type="project" value="InterPro"/>
</dbReference>
<evidence type="ECO:0000256" key="8">
    <source>
        <dbReference type="ARBA" id="ARBA00023136"/>
    </source>
</evidence>
<dbReference type="SUPFAM" id="SSF52540">
    <property type="entry name" value="P-loop containing nucleoside triphosphate hydrolases"/>
    <property type="match status" value="1"/>
</dbReference>
<dbReference type="PANTHER" id="PTHR43166:SF30">
    <property type="entry name" value="METHIONINE IMPORT ATP-BINDING PROTEIN METN"/>
    <property type="match status" value="1"/>
</dbReference>